<dbReference type="SUPFAM" id="SSF46689">
    <property type="entry name" value="Homeodomain-like"/>
    <property type="match status" value="1"/>
</dbReference>
<dbReference type="PROSITE" id="PS50977">
    <property type="entry name" value="HTH_TETR_2"/>
    <property type="match status" value="1"/>
</dbReference>
<dbReference type="InterPro" id="IPR050109">
    <property type="entry name" value="HTH-type_TetR-like_transc_reg"/>
</dbReference>
<proteinExistence type="predicted"/>
<dbReference type="EMBL" id="BAABAA010000010">
    <property type="protein sequence ID" value="GAA3583342.1"/>
    <property type="molecule type" value="Genomic_DNA"/>
</dbReference>
<feature type="domain" description="HTH tetR-type" evidence="5">
    <location>
        <begin position="17"/>
        <end position="77"/>
    </location>
</feature>
<protein>
    <submittedName>
        <fullName evidence="6">TetR/AcrR family transcriptional regulator</fullName>
    </submittedName>
</protein>
<dbReference type="PANTHER" id="PTHR30055:SF238">
    <property type="entry name" value="MYCOFACTOCIN BIOSYNTHESIS TRANSCRIPTIONAL REGULATOR MFTR-RELATED"/>
    <property type="match status" value="1"/>
</dbReference>
<keyword evidence="3" id="KW-0804">Transcription</keyword>
<name>A0ABP6YGM4_9ACTN</name>
<organism evidence="6 7">
    <name type="scientific">Kribbella ginsengisoli</name>
    <dbReference type="NCBI Taxonomy" id="363865"/>
    <lineage>
        <taxon>Bacteria</taxon>
        <taxon>Bacillati</taxon>
        <taxon>Actinomycetota</taxon>
        <taxon>Actinomycetes</taxon>
        <taxon>Propionibacteriales</taxon>
        <taxon>Kribbellaceae</taxon>
        <taxon>Kribbella</taxon>
    </lineage>
</organism>
<evidence type="ECO:0000313" key="7">
    <source>
        <dbReference type="Proteomes" id="UP001501222"/>
    </source>
</evidence>
<dbReference type="PRINTS" id="PR00455">
    <property type="entry name" value="HTHTETR"/>
</dbReference>
<dbReference type="Pfam" id="PF00440">
    <property type="entry name" value="TetR_N"/>
    <property type="match status" value="1"/>
</dbReference>
<evidence type="ECO:0000259" key="5">
    <source>
        <dbReference type="PROSITE" id="PS50977"/>
    </source>
</evidence>
<evidence type="ECO:0000256" key="1">
    <source>
        <dbReference type="ARBA" id="ARBA00023015"/>
    </source>
</evidence>
<sequence>MTSHVINYTRPVSRWQPDARERLERAALELFAEQGFAATTVPEITARAGLTTRTFFRHFADKREVLFSGEEEVPGLVTQMMADAPAALDPVTLIVEGLKTIAETRFEGRREELREKRQIVRTDESLRERNLRKLAALRDAIHTGFVARGVAPLPATLLAEISVTLLNVSLNEWLDQTADRPLFDIVLDTLESLQTTVADFPARHA</sequence>
<dbReference type="Gene3D" id="1.10.357.10">
    <property type="entry name" value="Tetracycline Repressor, domain 2"/>
    <property type="match status" value="1"/>
</dbReference>
<accession>A0ABP6YGM4</accession>
<reference evidence="7" key="1">
    <citation type="journal article" date="2019" name="Int. J. Syst. Evol. Microbiol.">
        <title>The Global Catalogue of Microorganisms (GCM) 10K type strain sequencing project: providing services to taxonomists for standard genome sequencing and annotation.</title>
        <authorList>
            <consortium name="The Broad Institute Genomics Platform"/>
            <consortium name="The Broad Institute Genome Sequencing Center for Infectious Disease"/>
            <person name="Wu L."/>
            <person name="Ma J."/>
        </authorList>
    </citation>
    <scope>NUCLEOTIDE SEQUENCE [LARGE SCALE GENOMIC DNA]</scope>
    <source>
        <strain evidence="7">JCM 16928</strain>
    </source>
</reference>
<keyword evidence="7" id="KW-1185">Reference proteome</keyword>
<dbReference type="InterPro" id="IPR009057">
    <property type="entry name" value="Homeodomain-like_sf"/>
</dbReference>
<dbReference type="PANTHER" id="PTHR30055">
    <property type="entry name" value="HTH-TYPE TRANSCRIPTIONAL REGULATOR RUTR"/>
    <property type="match status" value="1"/>
</dbReference>
<keyword evidence="2 4" id="KW-0238">DNA-binding</keyword>
<keyword evidence="1" id="KW-0805">Transcription regulation</keyword>
<feature type="DNA-binding region" description="H-T-H motif" evidence="4">
    <location>
        <begin position="40"/>
        <end position="59"/>
    </location>
</feature>
<gene>
    <name evidence="6" type="ORF">GCM10022235_62140</name>
</gene>
<comment type="caution">
    <text evidence="6">The sequence shown here is derived from an EMBL/GenBank/DDBJ whole genome shotgun (WGS) entry which is preliminary data.</text>
</comment>
<dbReference type="InterPro" id="IPR023772">
    <property type="entry name" value="DNA-bd_HTH_TetR-type_CS"/>
</dbReference>
<evidence type="ECO:0000256" key="4">
    <source>
        <dbReference type="PROSITE-ProRule" id="PRU00335"/>
    </source>
</evidence>
<evidence type="ECO:0000256" key="2">
    <source>
        <dbReference type="ARBA" id="ARBA00023125"/>
    </source>
</evidence>
<evidence type="ECO:0000256" key="3">
    <source>
        <dbReference type="ARBA" id="ARBA00023163"/>
    </source>
</evidence>
<dbReference type="Proteomes" id="UP001501222">
    <property type="component" value="Unassembled WGS sequence"/>
</dbReference>
<dbReference type="InterPro" id="IPR001647">
    <property type="entry name" value="HTH_TetR"/>
</dbReference>
<dbReference type="PROSITE" id="PS01081">
    <property type="entry name" value="HTH_TETR_1"/>
    <property type="match status" value="1"/>
</dbReference>
<evidence type="ECO:0000313" key="6">
    <source>
        <dbReference type="EMBL" id="GAA3583342.1"/>
    </source>
</evidence>